<evidence type="ECO:0000256" key="4">
    <source>
        <dbReference type="ARBA" id="ARBA00023212"/>
    </source>
</evidence>
<organism evidence="7 8">
    <name type="scientific">Ditylenchus dipsaci</name>
    <dbReference type="NCBI Taxonomy" id="166011"/>
    <lineage>
        <taxon>Eukaryota</taxon>
        <taxon>Metazoa</taxon>
        <taxon>Ecdysozoa</taxon>
        <taxon>Nematoda</taxon>
        <taxon>Chromadorea</taxon>
        <taxon>Rhabditida</taxon>
        <taxon>Tylenchina</taxon>
        <taxon>Tylenchomorpha</taxon>
        <taxon>Sphaerularioidea</taxon>
        <taxon>Anguinidae</taxon>
        <taxon>Anguininae</taxon>
        <taxon>Ditylenchus</taxon>
    </lineage>
</organism>
<dbReference type="Gene3D" id="2.30.29.170">
    <property type="match status" value="1"/>
</dbReference>
<dbReference type="PANTHER" id="PTHR12086">
    <property type="entry name" value="EF-HAND DOMAIN C-TERMINAL CONTAINING PROTEIN"/>
    <property type="match status" value="1"/>
</dbReference>
<dbReference type="Pfam" id="PF06565">
    <property type="entry name" value="DM10_dom"/>
    <property type="match status" value="1"/>
</dbReference>
<dbReference type="PROSITE" id="PS51336">
    <property type="entry name" value="DM10"/>
    <property type="match status" value="1"/>
</dbReference>
<dbReference type="AlphaFoldDB" id="A0A915E7Q8"/>
<evidence type="ECO:0000256" key="2">
    <source>
        <dbReference type="ARBA" id="ARBA00022490"/>
    </source>
</evidence>
<name>A0A915E7Q8_9BILA</name>
<dbReference type="GO" id="GO:0072686">
    <property type="term" value="C:mitotic spindle"/>
    <property type="evidence" value="ECO:0007669"/>
    <property type="project" value="TreeGrafter"/>
</dbReference>
<evidence type="ECO:0000313" key="8">
    <source>
        <dbReference type="WBParaSite" id="jg3723"/>
    </source>
</evidence>
<dbReference type="PANTHER" id="PTHR12086:SF9">
    <property type="entry name" value="EF-HAND DOMAIN-CONTAINING PROTEIN 1"/>
    <property type="match status" value="1"/>
</dbReference>
<dbReference type="WBParaSite" id="jg3723">
    <property type="protein sequence ID" value="jg3723"/>
    <property type="gene ID" value="jg3723"/>
</dbReference>
<protein>
    <submittedName>
        <fullName evidence="8">DM10 domain-containing protein</fullName>
    </submittedName>
</protein>
<dbReference type="GO" id="GO:0060285">
    <property type="term" value="P:cilium-dependent cell motility"/>
    <property type="evidence" value="ECO:0007669"/>
    <property type="project" value="TreeGrafter"/>
</dbReference>
<evidence type="ECO:0000256" key="5">
    <source>
        <dbReference type="ARBA" id="ARBA00023273"/>
    </source>
</evidence>
<dbReference type="GO" id="GO:0005930">
    <property type="term" value="C:axoneme"/>
    <property type="evidence" value="ECO:0007669"/>
    <property type="project" value="UniProtKB-SubCell"/>
</dbReference>
<dbReference type="GO" id="GO:0007052">
    <property type="term" value="P:mitotic spindle organization"/>
    <property type="evidence" value="ECO:0007669"/>
    <property type="project" value="TreeGrafter"/>
</dbReference>
<comment type="subcellular location">
    <subcellularLocation>
        <location evidence="1">Cytoplasm</location>
        <location evidence="1">Cytoskeleton</location>
        <location evidence="1">Cilium axoneme</location>
    </subcellularLocation>
</comment>
<dbReference type="InterPro" id="IPR006602">
    <property type="entry name" value="DM10_dom"/>
</dbReference>
<proteinExistence type="predicted"/>
<dbReference type="SMART" id="SM00676">
    <property type="entry name" value="DM10"/>
    <property type="match status" value="1"/>
</dbReference>
<keyword evidence="3" id="KW-0677">Repeat</keyword>
<evidence type="ECO:0000256" key="1">
    <source>
        <dbReference type="ARBA" id="ARBA00004430"/>
    </source>
</evidence>
<dbReference type="GO" id="GO:0043014">
    <property type="term" value="F:alpha-tubulin binding"/>
    <property type="evidence" value="ECO:0007669"/>
    <property type="project" value="TreeGrafter"/>
</dbReference>
<accession>A0A915E7Q8</accession>
<evidence type="ECO:0000313" key="7">
    <source>
        <dbReference type="Proteomes" id="UP000887574"/>
    </source>
</evidence>
<dbReference type="Proteomes" id="UP000887574">
    <property type="component" value="Unplaced"/>
</dbReference>
<feature type="domain" description="DM10" evidence="6">
    <location>
        <begin position="66"/>
        <end position="181"/>
    </location>
</feature>
<sequence>MSYIACHNYSGYYNSCHVQRCILGVIIVAGQKAAIDPMCCSCDSEVFKTGVARISYATTFPLQHASIQILQYLANYLRLHICQRWDPDDTGRIVESKAHETAVSFGRRDNVSQEPFVENSGHVQGRIFYRQRVSRDKKDIIGPNVLTWKDLKIGEDVVMFGRSYRVVSCDTFTKNFLQDRGVVVQDSEEMIPVDAWNMTRHFGPRFYAEAHQLQKLHINEDADLRSWTPMPTTMSFHVAWLDTKTTSTVVV</sequence>
<evidence type="ECO:0000259" key="6">
    <source>
        <dbReference type="PROSITE" id="PS51336"/>
    </source>
</evidence>
<keyword evidence="2" id="KW-0963">Cytoplasm</keyword>
<keyword evidence="5" id="KW-0966">Cell projection</keyword>
<reference evidence="8" key="1">
    <citation type="submission" date="2022-11" db="UniProtKB">
        <authorList>
            <consortium name="WormBaseParasite"/>
        </authorList>
    </citation>
    <scope>IDENTIFICATION</scope>
</reference>
<keyword evidence="4" id="KW-0206">Cytoskeleton</keyword>
<dbReference type="GO" id="GO:0000281">
    <property type="term" value="P:mitotic cytokinesis"/>
    <property type="evidence" value="ECO:0007669"/>
    <property type="project" value="TreeGrafter"/>
</dbReference>
<keyword evidence="7" id="KW-1185">Reference proteome</keyword>
<evidence type="ECO:0000256" key="3">
    <source>
        <dbReference type="ARBA" id="ARBA00022737"/>
    </source>
</evidence>
<dbReference type="InterPro" id="IPR040193">
    <property type="entry name" value="EFHC1/EFHC2/EFHB"/>
</dbReference>